<keyword evidence="4 7" id="KW-0378">Hydrolase</keyword>
<dbReference type="GO" id="GO:0005829">
    <property type="term" value="C:cytosol"/>
    <property type="evidence" value="ECO:0007669"/>
    <property type="project" value="TreeGrafter"/>
</dbReference>
<dbReference type="KEGG" id="nsa:Nitsa_0796"/>
<keyword evidence="8" id="KW-1185">Reference proteome</keyword>
<dbReference type="NCBIfam" id="TIGR01704">
    <property type="entry name" value="MTA_SAH-Nsdase"/>
    <property type="match status" value="1"/>
</dbReference>
<reference evidence="7 8" key="1">
    <citation type="journal article" date="2011" name="Stand. Genomic Sci.">
        <title>Complete genome sequence of Nitratifractor salsuginis type strain (E9I37-1).</title>
        <authorList>
            <person name="Anderson I."/>
            <person name="Sikorski J."/>
            <person name="Zeytun A."/>
            <person name="Nolan M."/>
            <person name="Lapidus A."/>
            <person name="Lucas S."/>
            <person name="Hammon N."/>
            <person name="Deshpande S."/>
            <person name="Cheng J.F."/>
            <person name="Tapia R."/>
            <person name="Han C."/>
            <person name="Goodwin L."/>
            <person name="Pitluck S."/>
            <person name="Liolios K."/>
            <person name="Pagani I."/>
            <person name="Ivanova N."/>
            <person name="Huntemann M."/>
            <person name="Mavromatis K."/>
            <person name="Ovchinikova G."/>
            <person name="Pati A."/>
            <person name="Chen A."/>
            <person name="Palaniappan K."/>
            <person name="Land M."/>
            <person name="Hauser L."/>
            <person name="Brambilla E.M."/>
            <person name="Ngatchou-Djao O.D."/>
            <person name="Rohde M."/>
            <person name="Tindall B.J."/>
            <person name="Goker M."/>
            <person name="Detter J.C."/>
            <person name="Woyke T."/>
            <person name="Bristow J."/>
            <person name="Eisen J.A."/>
            <person name="Markowitz V."/>
            <person name="Hugenholtz P."/>
            <person name="Klenk H.P."/>
            <person name="Kyrpides N.C."/>
        </authorList>
    </citation>
    <scope>NUCLEOTIDE SEQUENCE [LARGE SCALE GENOMIC DNA]</scope>
    <source>
        <strain evidence="8">DSM 16511 / JCM 12458 / E9I37-1</strain>
    </source>
</reference>
<dbReference type="GO" id="GO:0019284">
    <property type="term" value="P:L-methionine salvage from S-adenosylmethionine"/>
    <property type="evidence" value="ECO:0007669"/>
    <property type="project" value="TreeGrafter"/>
</dbReference>
<dbReference type="InterPro" id="IPR000845">
    <property type="entry name" value="Nucleoside_phosphorylase_d"/>
</dbReference>
<organism evidence="7 8">
    <name type="scientific">Nitratifractor salsuginis (strain DSM 16511 / JCM 12458 / E9I37-1)</name>
    <dbReference type="NCBI Taxonomy" id="749222"/>
    <lineage>
        <taxon>Bacteria</taxon>
        <taxon>Pseudomonadati</taxon>
        <taxon>Campylobacterota</taxon>
        <taxon>Epsilonproteobacteria</taxon>
        <taxon>Campylobacterales</taxon>
        <taxon>Sulfurovaceae</taxon>
        <taxon>Nitratifractor</taxon>
    </lineage>
</organism>
<dbReference type="GO" id="GO:0009164">
    <property type="term" value="P:nucleoside catabolic process"/>
    <property type="evidence" value="ECO:0007669"/>
    <property type="project" value="InterPro"/>
</dbReference>
<dbReference type="GO" id="GO:0008930">
    <property type="term" value="F:methylthioadenosine nucleosidase activity"/>
    <property type="evidence" value="ECO:0007669"/>
    <property type="project" value="InterPro"/>
</dbReference>
<dbReference type="HOGENOM" id="CLU_031248_2_0_7"/>
<dbReference type="STRING" id="749222.Nitsa_0796"/>
<evidence type="ECO:0000256" key="4">
    <source>
        <dbReference type="ARBA" id="ARBA00022801"/>
    </source>
</evidence>
<dbReference type="PANTHER" id="PTHR46832:SF1">
    <property type="entry name" value="5'-METHYLTHIOADENOSINE_S-ADENOSYLHOMOCYSTEINE NUCLEOSIDASE"/>
    <property type="match status" value="1"/>
</dbReference>
<dbReference type="SUPFAM" id="SSF53167">
    <property type="entry name" value="Purine and uridine phosphorylases"/>
    <property type="match status" value="1"/>
</dbReference>
<evidence type="ECO:0000256" key="5">
    <source>
        <dbReference type="ARBA" id="ARBA00023167"/>
    </source>
</evidence>
<evidence type="ECO:0000256" key="1">
    <source>
        <dbReference type="ARBA" id="ARBA00004945"/>
    </source>
</evidence>
<evidence type="ECO:0000313" key="8">
    <source>
        <dbReference type="Proteomes" id="UP000008633"/>
    </source>
</evidence>
<feature type="domain" description="Nucleoside phosphorylase" evidence="6">
    <location>
        <begin position="1"/>
        <end position="221"/>
    </location>
</feature>
<evidence type="ECO:0000256" key="3">
    <source>
        <dbReference type="ARBA" id="ARBA00022605"/>
    </source>
</evidence>
<dbReference type="EMBL" id="CP002452">
    <property type="protein sequence ID" value="ADV46060.1"/>
    <property type="molecule type" value="Genomic_DNA"/>
</dbReference>
<dbReference type="Pfam" id="PF01048">
    <property type="entry name" value="PNP_UDP_1"/>
    <property type="match status" value="1"/>
</dbReference>
<dbReference type="Gene3D" id="3.40.50.1580">
    <property type="entry name" value="Nucleoside phosphorylase domain"/>
    <property type="match status" value="1"/>
</dbReference>
<gene>
    <name evidence="7" type="ordered locus">Nitsa_0796</name>
</gene>
<keyword evidence="5" id="KW-0486">Methionine biosynthesis</keyword>
<dbReference type="GO" id="GO:0019509">
    <property type="term" value="P:L-methionine salvage from methylthioadenosine"/>
    <property type="evidence" value="ECO:0007669"/>
    <property type="project" value="UniProtKB-UniPathway"/>
</dbReference>
<dbReference type="GO" id="GO:0008782">
    <property type="term" value="F:adenosylhomocysteine nucleosidase activity"/>
    <property type="evidence" value="ECO:0007669"/>
    <property type="project" value="UniProtKB-EC"/>
</dbReference>
<proteinExistence type="predicted"/>
<dbReference type="eggNOG" id="COG0775">
    <property type="taxonomic scope" value="Bacteria"/>
</dbReference>
<keyword evidence="7" id="KW-0326">Glycosidase</keyword>
<dbReference type="UniPathway" id="UPA00904">
    <property type="reaction ID" value="UER00871"/>
</dbReference>
<evidence type="ECO:0000313" key="7">
    <source>
        <dbReference type="EMBL" id="ADV46060.1"/>
    </source>
</evidence>
<dbReference type="NCBIfam" id="NF004079">
    <property type="entry name" value="PRK05584.1"/>
    <property type="match status" value="1"/>
</dbReference>
<dbReference type="EC" id="3.2.2.9" evidence="2"/>
<comment type="pathway">
    <text evidence="1">Amino-acid biosynthesis; L-methionine biosynthesis via salvage pathway; S-methyl-5-thio-alpha-D-ribose 1-phosphate from S-methyl-5'-thioadenosine (hydrolase route): step 1/2.</text>
</comment>
<dbReference type="AlphaFoldDB" id="E6X2C5"/>
<accession>E6X2C5</accession>
<dbReference type="InterPro" id="IPR010049">
    <property type="entry name" value="MTA_SAH_Nsdase"/>
</dbReference>
<dbReference type="PANTHER" id="PTHR46832">
    <property type="entry name" value="5'-METHYLTHIOADENOSINE/S-ADENOSYLHOMOCYSTEINE NUCLEOSIDASE"/>
    <property type="match status" value="1"/>
</dbReference>
<name>E6X2C5_NITSE</name>
<sequence>MGAMPEEIEPLLEKIDDICLTEYGANRYYIGTYAGKEVVVAYSKIGKVFASLTAAMLLEKFGCDTLLFSGVAGAIREDLHIGDLIMAESLCQHDLDITAFGHPYGYVPEGKVYVPTDEKLRALARQVAREKGIELKEGIIATGDQFIADPERKAWIAETFNAAALEMEGAAVAVVCDALEVPFFVLRAISDSADMEAGFDFDAFLHKSARISADFILEMVRRLPDGDND</sequence>
<dbReference type="CDD" id="cd09008">
    <property type="entry name" value="MTAN"/>
    <property type="match status" value="1"/>
</dbReference>
<reference evidence="8" key="2">
    <citation type="submission" date="2011-01" db="EMBL/GenBank/DDBJ databases">
        <title>The complete genome of Nitratifractor salsuginis DSM 16511.</title>
        <authorList>
            <consortium name="US DOE Joint Genome Institute (JGI-PGF)"/>
            <person name="Lucas S."/>
            <person name="Copeland A."/>
            <person name="Lapidus A."/>
            <person name="Bruce D."/>
            <person name="Goodwin L."/>
            <person name="Pitluck S."/>
            <person name="Kyrpides N."/>
            <person name="Mavromatis K."/>
            <person name="Ivanova N."/>
            <person name="Mikhailova N."/>
            <person name="Zeytun A."/>
            <person name="Detter J.C."/>
            <person name="Tapia R."/>
            <person name="Han C."/>
            <person name="Land M."/>
            <person name="Hauser L."/>
            <person name="Markowitz V."/>
            <person name="Cheng J.-F."/>
            <person name="Hugenholtz P."/>
            <person name="Woyke T."/>
            <person name="Wu D."/>
            <person name="Tindall B."/>
            <person name="Schuetze A."/>
            <person name="Brambilla E."/>
            <person name="Klenk H.-P."/>
            <person name="Eisen J.A."/>
        </authorList>
    </citation>
    <scope>NUCLEOTIDE SEQUENCE [LARGE SCALE GENOMIC DNA]</scope>
    <source>
        <strain evidence="8">DSM 16511 / JCM 12458 / E9I37-1</strain>
    </source>
</reference>
<keyword evidence="3" id="KW-0028">Amino-acid biosynthesis</keyword>
<evidence type="ECO:0000259" key="6">
    <source>
        <dbReference type="Pfam" id="PF01048"/>
    </source>
</evidence>
<dbReference type="Proteomes" id="UP000008633">
    <property type="component" value="Chromosome"/>
</dbReference>
<evidence type="ECO:0000256" key="2">
    <source>
        <dbReference type="ARBA" id="ARBA00011974"/>
    </source>
</evidence>
<protein>
    <recommendedName>
        <fullName evidence="2">adenosylhomocysteine nucleosidase</fullName>
        <ecNumber evidence="2">3.2.2.9</ecNumber>
    </recommendedName>
</protein>
<dbReference type="InterPro" id="IPR035994">
    <property type="entry name" value="Nucleoside_phosphorylase_sf"/>
</dbReference>